<dbReference type="KEGG" id="cput:CONPUDRAFT_85150"/>
<name>A0A5M3M9R1_CONPW</name>
<dbReference type="RefSeq" id="XP_007773914.1">
    <property type="nucleotide sequence ID" value="XM_007775724.1"/>
</dbReference>
<reference evidence="2" key="1">
    <citation type="journal article" date="2012" name="Science">
        <title>The Paleozoic origin of enzymatic lignin decomposition reconstructed from 31 fungal genomes.</title>
        <authorList>
            <person name="Floudas D."/>
            <person name="Binder M."/>
            <person name="Riley R."/>
            <person name="Barry K."/>
            <person name="Blanchette R.A."/>
            <person name="Henrissat B."/>
            <person name="Martinez A.T."/>
            <person name="Otillar R."/>
            <person name="Spatafora J.W."/>
            <person name="Yadav J.S."/>
            <person name="Aerts A."/>
            <person name="Benoit I."/>
            <person name="Boyd A."/>
            <person name="Carlson A."/>
            <person name="Copeland A."/>
            <person name="Coutinho P.M."/>
            <person name="de Vries R.P."/>
            <person name="Ferreira P."/>
            <person name="Findley K."/>
            <person name="Foster B."/>
            <person name="Gaskell J."/>
            <person name="Glotzer D."/>
            <person name="Gorecki P."/>
            <person name="Heitman J."/>
            <person name="Hesse C."/>
            <person name="Hori C."/>
            <person name="Igarashi K."/>
            <person name="Jurgens J.A."/>
            <person name="Kallen N."/>
            <person name="Kersten P."/>
            <person name="Kohler A."/>
            <person name="Kuees U."/>
            <person name="Kumar T.K.A."/>
            <person name="Kuo A."/>
            <person name="LaButti K."/>
            <person name="Larrondo L.F."/>
            <person name="Lindquist E."/>
            <person name="Ling A."/>
            <person name="Lombard V."/>
            <person name="Lucas S."/>
            <person name="Lundell T."/>
            <person name="Martin R."/>
            <person name="McLaughlin D.J."/>
            <person name="Morgenstern I."/>
            <person name="Morin E."/>
            <person name="Murat C."/>
            <person name="Nagy L.G."/>
            <person name="Nolan M."/>
            <person name="Ohm R.A."/>
            <person name="Patyshakuliyeva A."/>
            <person name="Rokas A."/>
            <person name="Ruiz-Duenas F.J."/>
            <person name="Sabat G."/>
            <person name="Salamov A."/>
            <person name="Samejima M."/>
            <person name="Schmutz J."/>
            <person name="Slot J.C."/>
            <person name="St John F."/>
            <person name="Stenlid J."/>
            <person name="Sun H."/>
            <person name="Sun S."/>
            <person name="Syed K."/>
            <person name="Tsang A."/>
            <person name="Wiebenga A."/>
            <person name="Young D."/>
            <person name="Pisabarro A."/>
            <person name="Eastwood D.C."/>
            <person name="Martin F."/>
            <person name="Cullen D."/>
            <person name="Grigoriev I.V."/>
            <person name="Hibbett D.S."/>
        </authorList>
    </citation>
    <scope>NUCLEOTIDE SEQUENCE [LARGE SCALE GENOMIC DNA]</scope>
    <source>
        <strain evidence="2">RWD-64-598 SS2</strain>
    </source>
</reference>
<evidence type="ECO:0000313" key="1">
    <source>
        <dbReference type="EMBL" id="EIW75919.1"/>
    </source>
</evidence>
<gene>
    <name evidence="1" type="ORF">CONPUDRAFT_85150</name>
</gene>
<organism evidence="1 2">
    <name type="scientific">Coniophora puteana (strain RWD-64-598)</name>
    <name type="common">Brown rot fungus</name>
    <dbReference type="NCBI Taxonomy" id="741705"/>
    <lineage>
        <taxon>Eukaryota</taxon>
        <taxon>Fungi</taxon>
        <taxon>Dikarya</taxon>
        <taxon>Basidiomycota</taxon>
        <taxon>Agaricomycotina</taxon>
        <taxon>Agaricomycetes</taxon>
        <taxon>Agaricomycetidae</taxon>
        <taxon>Boletales</taxon>
        <taxon>Coniophorineae</taxon>
        <taxon>Coniophoraceae</taxon>
        <taxon>Coniophora</taxon>
    </lineage>
</organism>
<accession>A0A5M3M9R1</accession>
<keyword evidence="2" id="KW-1185">Reference proteome</keyword>
<comment type="caution">
    <text evidence="1">The sequence shown here is derived from an EMBL/GenBank/DDBJ whole genome shotgun (WGS) entry which is preliminary data.</text>
</comment>
<evidence type="ECO:0000313" key="2">
    <source>
        <dbReference type="Proteomes" id="UP000053558"/>
    </source>
</evidence>
<dbReference type="AlphaFoldDB" id="A0A5M3M9R1"/>
<protein>
    <submittedName>
        <fullName evidence="1">Uncharacterized protein</fullName>
    </submittedName>
</protein>
<proteinExistence type="predicted"/>
<dbReference type="GeneID" id="19210896"/>
<dbReference type="EMBL" id="JH711587">
    <property type="protein sequence ID" value="EIW75919.1"/>
    <property type="molecule type" value="Genomic_DNA"/>
</dbReference>
<dbReference type="Proteomes" id="UP000053558">
    <property type="component" value="Unassembled WGS sequence"/>
</dbReference>
<sequence length="69" mass="7309">MHHPHEYTPCFFSSPQFSPGSVLSLPARSLSNVFFPINDGSDGESAIATGVLQYRPFGSYCGGGEGADI</sequence>